<dbReference type="Gene3D" id="3.40.50.720">
    <property type="entry name" value="NAD(P)-binding Rossmann-like Domain"/>
    <property type="match status" value="1"/>
</dbReference>
<evidence type="ECO:0000256" key="3">
    <source>
        <dbReference type="ARBA" id="ARBA00022630"/>
    </source>
</evidence>
<dbReference type="InterPro" id="IPR006076">
    <property type="entry name" value="FAD-dep_OxRdtase"/>
</dbReference>
<dbReference type="PANTHER" id="PTHR11530:SF11">
    <property type="entry name" value="D-ASPARTATE OXIDASE"/>
    <property type="match status" value="1"/>
</dbReference>
<dbReference type="GO" id="GO:0071949">
    <property type="term" value="F:FAD binding"/>
    <property type="evidence" value="ECO:0007669"/>
    <property type="project" value="InterPro"/>
</dbReference>
<dbReference type="PANTHER" id="PTHR11530">
    <property type="entry name" value="D-AMINO ACID OXIDASE"/>
    <property type="match status" value="1"/>
</dbReference>
<gene>
    <name evidence="7" type="ORF">B0T10DRAFT_466198</name>
</gene>
<evidence type="ECO:0000256" key="1">
    <source>
        <dbReference type="ARBA" id="ARBA00001974"/>
    </source>
</evidence>
<evidence type="ECO:0000313" key="8">
    <source>
        <dbReference type="Proteomes" id="UP000777438"/>
    </source>
</evidence>
<evidence type="ECO:0000259" key="6">
    <source>
        <dbReference type="Pfam" id="PF01266"/>
    </source>
</evidence>
<keyword evidence="3" id="KW-0285">Flavoprotein</keyword>
<organism evidence="7 8">
    <name type="scientific">Thelonectria olida</name>
    <dbReference type="NCBI Taxonomy" id="1576542"/>
    <lineage>
        <taxon>Eukaryota</taxon>
        <taxon>Fungi</taxon>
        <taxon>Dikarya</taxon>
        <taxon>Ascomycota</taxon>
        <taxon>Pezizomycotina</taxon>
        <taxon>Sordariomycetes</taxon>
        <taxon>Hypocreomycetidae</taxon>
        <taxon>Hypocreales</taxon>
        <taxon>Nectriaceae</taxon>
        <taxon>Thelonectria</taxon>
    </lineage>
</organism>
<dbReference type="Gene3D" id="3.30.9.10">
    <property type="entry name" value="D-Amino Acid Oxidase, subunit A, domain 2"/>
    <property type="match status" value="1"/>
</dbReference>
<dbReference type="GO" id="GO:0005737">
    <property type="term" value="C:cytoplasm"/>
    <property type="evidence" value="ECO:0007669"/>
    <property type="project" value="TreeGrafter"/>
</dbReference>
<evidence type="ECO:0000313" key="7">
    <source>
        <dbReference type="EMBL" id="KAH6873410.1"/>
    </source>
</evidence>
<comment type="cofactor">
    <cofactor evidence="1">
        <name>FAD</name>
        <dbReference type="ChEBI" id="CHEBI:57692"/>
    </cofactor>
</comment>
<sequence length="354" mass="39741">MVTKITILGCGISGMMAAAQLPRNYEITIVAEHMPGDYDTKEWASPYAGACWVGVHNSLPHEQKMQLEGFAGLWKLAHSNPESGARRIEMKEIMDLGAKEDVWYAGKLPDFRFLEDHELPAGARFGMTYKTVVISPQIFLSWLYSRLKDRGIKFVRIKVQSLGELKGYGHDILINASGFGVQTLTDVREKHLIPMRMQTVVIKNNTYNRLFIRRGPNNYYSTAFARMDGTVYVGGVLDPGALTADGCRDLDTDLVIKPEQRDHICRNAHLNQPDVFPSPNPKDWPILYDHVGVYPVLDRKVGGLRLEKEVLDGQRVIHVYGQIAGGYVYSFGQTRAVIELVNDFLSEIPASSKI</sequence>
<evidence type="ECO:0000256" key="2">
    <source>
        <dbReference type="ARBA" id="ARBA00006730"/>
    </source>
</evidence>
<dbReference type="OrthoDB" id="2015447at2759"/>
<comment type="caution">
    <text evidence="7">The sequence shown here is derived from an EMBL/GenBank/DDBJ whole genome shotgun (WGS) entry which is preliminary data.</text>
</comment>
<protein>
    <recommendedName>
        <fullName evidence="6">FAD dependent oxidoreductase domain-containing protein</fullName>
    </recommendedName>
</protein>
<name>A0A9P8VSE1_9HYPO</name>
<dbReference type="InterPro" id="IPR023209">
    <property type="entry name" value="DAO"/>
</dbReference>
<dbReference type="Proteomes" id="UP000777438">
    <property type="component" value="Unassembled WGS sequence"/>
</dbReference>
<dbReference type="EMBL" id="JAGPYM010000046">
    <property type="protein sequence ID" value="KAH6873410.1"/>
    <property type="molecule type" value="Genomic_DNA"/>
</dbReference>
<accession>A0A9P8VSE1</accession>
<evidence type="ECO:0000256" key="4">
    <source>
        <dbReference type="ARBA" id="ARBA00022827"/>
    </source>
</evidence>
<dbReference type="GO" id="GO:0019478">
    <property type="term" value="P:D-amino acid catabolic process"/>
    <property type="evidence" value="ECO:0007669"/>
    <property type="project" value="TreeGrafter"/>
</dbReference>
<reference evidence="7 8" key="1">
    <citation type="journal article" date="2021" name="Nat. Commun.">
        <title>Genetic determinants of endophytism in the Arabidopsis root mycobiome.</title>
        <authorList>
            <person name="Mesny F."/>
            <person name="Miyauchi S."/>
            <person name="Thiergart T."/>
            <person name="Pickel B."/>
            <person name="Atanasova L."/>
            <person name="Karlsson M."/>
            <person name="Huettel B."/>
            <person name="Barry K.W."/>
            <person name="Haridas S."/>
            <person name="Chen C."/>
            <person name="Bauer D."/>
            <person name="Andreopoulos W."/>
            <person name="Pangilinan J."/>
            <person name="LaButti K."/>
            <person name="Riley R."/>
            <person name="Lipzen A."/>
            <person name="Clum A."/>
            <person name="Drula E."/>
            <person name="Henrissat B."/>
            <person name="Kohler A."/>
            <person name="Grigoriev I.V."/>
            <person name="Martin F.M."/>
            <person name="Hacquard S."/>
        </authorList>
    </citation>
    <scope>NUCLEOTIDE SEQUENCE [LARGE SCALE GENOMIC DNA]</scope>
    <source>
        <strain evidence="7 8">MPI-CAGE-CH-0241</strain>
    </source>
</reference>
<dbReference type="GO" id="GO:0003884">
    <property type="term" value="F:D-amino-acid oxidase activity"/>
    <property type="evidence" value="ECO:0007669"/>
    <property type="project" value="InterPro"/>
</dbReference>
<proteinExistence type="inferred from homology"/>
<keyword evidence="5" id="KW-0560">Oxidoreductase</keyword>
<dbReference type="SUPFAM" id="SSF51971">
    <property type="entry name" value="Nucleotide-binding domain"/>
    <property type="match status" value="1"/>
</dbReference>
<evidence type="ECO:0000256" key="5">
    <source>
        <dbReference type="ARBA" id="ARBA00023002"/>
    </source>
</evidence>
<dbReference type="AlphaFoldDB" id="A0A9P8VSE1"/>
<feature type="domain" description="FAD dependent oxidoreductase" evidence="6">
    <location>
        <begin position="5"/>
        <end position="332"/>
    </location>
</feature>
<keyword evidence="8" id="KW-1185">Reference proteome</keyword>
<comment type="similarity">
    <text evidence="2">Belongs to the DAMOX/DASOX family.</text>
</comment>
<dbReference type="Pfam" id="PF01266">
    <property type="entry name" value="DAO"/>
    <property type="match status" value="1"/>
</dbReference>
<keyword evidence="4" id="KW-0274">FAD</keyword>